<sequence length="287" mass="30812">MTTDVAATPARPQAPARTAVKRRYLMCRPTYFDVVYTINPWMHPEVPVDHALVTSQWENLRATYLGLGHDVEVIEGAPGLPDMVFAANGATVVDGKALAVSFHYEQRRAEAQLYADWLRADGIAVTDAVAINEGEGDFLTVGRRMIAGTGFRSDLASHAELAEVTGLEVVTVELVDPRFYHIDTALAVLDDDNVAYLPQAFSPASQARLQELYPGAIHVSLEDAKVFGLNAVSDGHNVVVASQASDFIAALEAAGYHPVPVDLSELLKGGGGIKCCTLELRPAPTTS</sequence>
<dbReference type="PANTHER" id="PTHR12737:SF9">
    <property type="entry name" value="DIMETHYLARGININASE"/>
    <property type="match status" value="1"/>
</dbReference>
<feature type="active site" description="Proton donor" evidence="3">
    <location>
        <position position="181"/>
    </location>
</feature>
<dbReference type="SUPFAM" id="SSF55909">
    <property type="entry name" value="Pentein"/>
    <property type="match status" value="1"/>
</dbReference>
<protein>
    <submittedName>
        <fullName evidence="4">NG,NG-dimethylarginine dimethylaminohydrolase 1</fullName>
    </submittedName>
</protein>
<dbReference type="NCBIfam" id="NF045659">
    <property type="entry name" value="DiMArgaseDdahMtb"/>
    <property type="match status" value="1"/>
</dbReference>
<dbReference type="AlphaFoldDB" id="A0A4Z1E6Z3"/>
<dbReference type="GO" id="GO:0006525">
    <property type="term" value="P:arginine metabolic process"/>
    <property type="evidence" value="ECO:0007669"/>
    <property type="project" value="TreeGrafter"/>
</dbReference>
<dbReference type="RefSeq" id="WP_135849460.1">
    <property type="nucleotide sequence ID" value="NZ_RHPJ01000002.1"/>
</dbReference>
<evidence type="ECO:0000313" key="4">
    <source>
        <dbReference type="EMBL" id="TGO05457.1"/>
    </source>
</evidence>
<dbReference type="GO" id="GO:0045429">
    <property type="term" value="P:positive regulation of nitric oxide biosynthetic process"/>
    <property type="evidence" value="ECO:0007669"/>
    <property type="project" value="TreeGrafter"/>
</dbReference>
<dbReference type="PANTHER" id="PTHR12737">
    <property type="entry name" value="DIMETHYLARGININE DIMETHYLAMINOHYDROLASE"/>
    <property type="match status" value="1"/>
</dbReference>
<dbReference type="Pfam" id="PF19420">
    <property type="entry name" value="DDAH_eukar"/>
    <property type="match status" value="1"/>
</dbReference>
<dbReference type="InterPro" id="IPR033199">
    <property type="entry name" value="DDAH-like"/>
</dbReference>
<keyword evidence="2 4" id="KW-0378">Hydrolase</keyword>
<dbReference type="OrthoDB" id="9814070at2"/>
<reference evidence="4 5" key="1">
    <citation type="submission" date="2018-11" db="EMBL/GenBank/DDBJ databases">
        <title>Complete genome sequencing of the Actinobacteria Serinibacter sp. K3-2.</title>
        <authorList>
            <person name="Rakitin A.L."/>
            <person name="Beletsky A.V."/>
            <person name="Mardanov A.V."/>
            <person name="Ravin N.V."/>
            <person name="Gromova A.S."/>
            <person name="Filippova S.N."/>
            <person name="Gal'Chenko V.F."/>
        </authorList>
    </citation>
    <scope>NUCLEOTIDE SEQUENCE [LARGE SCALE GENOMIC DNA]</scope>
    <source>
        <strain evidence="4 5">K3-2</strain>
    </source>
</reference>
<gene>
    <name evidence="4" type="ORF">SERN_1461</name>
</gene>
<comment type="similarity">
    <text evidence="1">Belongs to the DDAH family.</text>
</comment>
<name>A0A4Z1E6Z3_9MICO</name>
<evidence type="ECO:0000313" key="5">
    <source>
        <dbReference type="Proteomes" id="UP000297318"/>
    </source>
</evidence>
<dbReference type="GO" id="GO:0000052">
    <property type="term" value="P:citrulline metabolic process"/>
    <property type="evidence" value="ECO:0007669"/>
    <property type="project" value="TreeGrafter"/>
</dbReference>
<evidence type="ECO:0000256" key="2">
    <source>
        <dbReference type="ARBA" id="ARBA00022801"/>
    </source>
</evidence>
<dbReference type="Proteomes" id="UP000297318">
    <property type="component" value="Unassembled WGS sequence"/>
</dbReference>
<dbReference type="Gene3D" id="3.75.10.10">
    <property type="entry name" value="L-arginine/glycine Amidinotransferase, Chain A"/>
    <property type="match status" value="1"/>
</dbReference>
<keyword evidence="5" id="KW-1185">Reference proteome</keyword>
<organism evidence="4 5">
    <name type="scientific">Serinibacter arcticus</name>
    <dbReference type="NCBI Taxonomy" id="1655435"/>
    <lineage>
        <taxon>Bacteria</taxon>
        <taxon>Bacillati</taxon>
        <taxon>Actinomycetota</taxon>
        <taxon>Actinomycetes</taxon>
        <taxon>Micrococcales</taxon>
        <taxon>Beutenbergiaceae</taxon>
        <taxon>Serinibacter</taxon>
    </lineage>
</organism>
<dbReference type="GO" id="GO:0016597">
    <property type="term" value="F:amino acid binding"/>
    <property type="evidence" value="ECO:0007669"/>
    <property type="project" value="TreeGrafter"/>
</dbReference>
<feature type="active site" description="Nucleophile" evidence="3">
    <location>
        <position position="275"/>
    </location>
</feature>
<accession>A0A4Z1E6Z3</accession>
<comment type="caution">
    <text evidence="4">The sequence shown here is derived from an EMBL/GenBank/DDBJ whole genome shotgun (WGS) entry which is preliminary data.</text>
</comment>
<dbReference type="GO" id="GO:0016403">
    <property type="term" value="F:dimethylargininase activity"/>
    <property type="evidence" value="ECO:0007669"/>
    <property type="project" value="TreeGrafter"/>
</dbReference>
<dbReference type="EMBL" id="RHPJ01000002">
    <property type="protein sequence ID" value="TGO05457.1"/>
    <property type="molecule type" value="Genomic_DNA"/>
</dbReference>
<evidence type="ECO:0000256" key="3">
    <source>
        <dbReference type="PIRSR" id="PIRSR633199-1"/>
    </source>
</evidence>
<proteinExistence type="inferred from homology"/>
<evidence type="ECO:0000256" key="1">
    <source>
        <dbReference type="ARBA" id="ARBA00008532"/>
    </source>
</evidence>